<dbReference type="EMBL" id="JACQXR010000078">
    <property type="protein sequence ID" value="MBI4726761.1"/>
    <property type="molecule type" value="Genomic_DNA"/>
</dbReference>
<gene>
    <name evidence="2" type="ORF">HY768_06005</name>
</gene>
<feature type="region of interest" description="Disordered" evidence="1">
    <location>
        <begin position="56"/>
        <end position="79"/>
    </location>
</feature>
<sequence length="79" mass="9088">MPTTITLRLDDKAYKMFRILSQRDNRPLSNFIETAALRYIEESSLADEAEMAEIKPDKSLNASLKRGRRDAKARKGRFA</sequence>
<comment type="caution">
    <text evidence="2">The sequence shown here is derived from an EMBL/GenBank/DDBJ whole genome shotgun (WGS) entry which is preliminary data.</text>
</comment>
<reference evidence="2" key="1">
    <citation type="submission" date="2020-07" db="EMBL/GenBank/DDBJ databases">
        <title>Huge and variable diversity of episymbiotic CPR bacteria and DPANN archaea in groundwater ecosystems.</title>
        <authorList>
            <person name="He C.Y."/>
            <person name="Keren R."/>
            <person name="Whittaker M."/>
            <person name="Farag I.F."/>
            <person name="Doudna J."/>
            <person name="Cate J.H.D."/>
            <person name="Banfield J.F."/>
        </authorList>
    </citation>
    <scope>NUCLEOTIDE SEQUENCE</scope>
    <source>
        <strain evidence="2">NC_groundwater_1520_Pr4_B-0.1um_53_5</strain>
    </source>
</reference>
<protein>
    <submittedName>
        <fullName evidence="2">CopG family transcriptional regulator</fullName>
    </submittedName>
</protein>
<dbReference type="AlphaFoldDB" id="A0A933I929"/>
<evidence type="ECO:0000313" key="3">
    <source>
        <dbReference type="Proteomes" id="UP000736328"/>
    </source>
</evidence>
<feature type="compositionally biased region" description="Basic residues" evidence="1">
    <location>
        <begin position="65"/>
        <end position="79"/>
    </location>
</feature>
<accession>A0A933I929</accession>
<dbReference type="Proteomes" id="UP000736328">
    <property type="component" value="Unassembled WGS sequence"/>
</dbReference>
<name>A0A933I929_UNCT6</name>
<evidence type="ECO:0000256" key="1">
    <source>
        <dbReference type="SAM" id="MobiDB-lite"/>
    </source>
</evidence>
<evidence type="ECO:0000313" key="2">
    <source>
        <dbReference type="EMBL" id="MBI4726761.1"/>
    </source>
</evidence>
<proteinExistence type="predicted"/>
<organism evidence="2 3">
    <name type="scientific">candidate division TA06 bacterium</name>
    <dbReference type="NCBI Taxonomy" id="2250710"/>
    <lineage>
        <taxon>Bacteria</taxon>
        <taxon>Bacteria division TA06</taxon>
    </lineage>
</organism>